<dbReference type="STRING" id="1334022.SAMN04487907_10622"/>
<accession>A0A1I1KSK1</accession>
<organism evidence="1 2">
    <name type="scientific">Zunongwangia mangrovi</name>
    <dbReference type="NCBI Taxonomy" id="1334022"/>
    <lineage>
        <taxon>Bacteria</taxon>
        <taxon>Pseudomonadati</taxon>
        <taxon>Bacteroidota</taxon>
        <taxon>Flavobacteriia</taxon>
        <taxon>Flavobacteriales</taxon>
        <taxon>Flavobacteriaceae</taxon>
        <taxon>Zunongwangia</taxon>
    </lineage>
</organism>
<dbReference type="Proteomes" id="UP000199438">
    <property type="component" value="Unassembled WGS sequence"/>
</dbReference>
<evidence type="ECO:0000313" key="2">
    <source>
        <dbReference type="Proteomes" id="UP000199438"/>
    </source>
</evidence>
<dbReference type="EMBL" id="FOKV01000006">
    <property type="protein sequence ID" value="SFC60420.1"/>
    <property type="molecule type" value="Genomic_DNA"/>
</dbReference>
<gene>
    <name evidence="1" type="ORF">SAMN04487907_10622</name>
</gene>
<dbReference type="OrthoDB" id="127805at2"/>
<sequence length="248" mass="29149">MPAEYHILNGDALKHQFPAAIKGDLIIARECLIEGPTQETDFDRFFKKRAEFIAKTYAETEENHLKKVKFEFQKILDIKENCEINLWFEHDLFCQVNFWFVSTLIAENPHLNKVFLVMPNKLSQFGFGGLSKTELIEAYKHRKSINNIQYFAALWRYYQNNDLEELKLAARNLQKEFPFLLPAVEAHIARIPHKNDPARPVKVILEIMNELKTEEFIPVFKEFGKRESIYGFGDLQVKTLVEKARKLR</sequence>
<protein>
    <recommendedName>
        <fullName evidence="3">DUF1835 domain-containing protein</fullName>
    </recommendedName>
</protein>
<reference evidence="2" key="1">
    <citation type="submission" date="2016-10" db="EMBL/GenBank/DDBJ databases">
        <authorList>
            <person name="Varghese N."/>
            <person name="Submissions S."/>
        </authorList>
    </citation>
    <scope>NUCLEOTIDE SEQUENCE [LARGE SCALE GENOMIC DNA]</scope>
    <source>
        <strain evidence="2">DSM 24499</strain>
    </source>
</reference>
<proteinExistence type="predicted"/>
<evidence type="ECO:0008006" key="3">
    <source>
        <dbReference type="Google" id="ProtNLM"/>
    </source>
</evidence>
<evidence type="ECO:0000313" key="1">
    <source>
        <dbReference type="EMBL" id="SFC60420.1"/>
    </source>
</evidence>
<name>A0A1I1KSK1_9FLAO</name>
<dbReference type="AlphaFoldDB" id="A0A1I1KSK1"/>
<keyword evidence="2" id="KW-1185">Reference proteome</keyword>